<keyword evidence="3" id="KW-0285">Flavoprotein</keyword>
<dbReference type="GO" id="GO:0030328">
    <property type="term" value="P:prenylcysteine catabolic process"/>
    <property type="evidence" value="ECO:0007669"/>
    <property type="project" value="InterPro"/>
</dbReference>
<dbReference type="Proteomes" id="UP000070501">
    <property type="component" value="Unassembled WGS sequence"/>
</dbReference>
<feature type="region of interest" description="Disordered" evidence="8">
    <location>
        <begin position="295"/>
        <end position="314"/>
    </location>
</feature>
<dbReference type="GO" id="GO:0030327">
    <property type="term" value="P:prenylated protein catabolic process"/>
    <property type="evidence" value="ECO:0007669"/>
    <property type="project" value="TreeGrafter"/>
</dbReference>
<evidence type="ECO:0000256" key="8">
    <source>
        <dbReference type="SAM" id="MobiDB-lite"/>
    </source>
</evidence>
<dbReference type="PANTHER" id="PTHR15944">
    <property type="entry name" value="FARNESYLCYSTEINE LYASE"/>
    <property type="match status" value="1"/>
</dbReference>
<keyword evidence="7" id="KW-0325">Glycoprotein</keyword>
<gene>
    <name evidence="10" type="ORF">Micbo1qcDRAFT_149026</name>
</gene>
<dbReference type="InParanoid" id="A0A136IYU9"/>
<name>A0A136IYU9_9PEZI</name>
<comment type="similarity">
    <text evidence="2">Belongs to the prenylcysteine oxidase family.</text>
</comment>
<feature type="domain" description="Prenylcysteine lyase" evidence="9">
    <location>
        <begin position="142"/>
        <end position="540"/>
    </location>
</feature>
<keyword evidence="6" id="KW-0560">Oxidoreductase</keyword>
<evidence type="ECO:0000256" key="4">
    <source>
        <dbReference type="ARBA" id="ARBA00022729"/>
    </source>
</evidence>
<evidence type="ECO:0000256" key="1">
    <source>
        <dbReference type="ARBA" id="ARBA00001974"/>
    </source>
</evidence>
<keyword evidence="11" id="KW-1185">Reference proteome</keyword>
<comment type="cofactor">
    <cofactor evidence="1">
        <name>FAD</name>
        <dbReference type="ChEBI" id="CHEBI:57692"/>
    </cofactor>
</comment>
<proteinExistence type="inferred from homology"/>
<accession>A0A136IYU9</accession>
<dbReference type="EMBL" id="KQ964253">
    <property type="protein sequence ID" value="KXJ90170.1"/>
    <property type="molecule type" value="Genomic_DNA"/>
</dbReference>
<dbReference type="InterPro" id="IPR010795">
    <property type="entry name" value="Prenylcys_lyase"/>
</dbReference>
<keyword evidence="4" id="KW-0732">Signal</keyword>
<evidence type="ECO:0000313" key="10">
    <source>
        <dbReference type="EMBL" id="KXJ90170.1"/>
    </source>
</evidence>
<dbReference type="Pfam" id="PF13450">
    <property type="entry name" value="NAD_binding_8"/>
    <property type="match status" value="1"/>
</dbReference>
<dbReference type="SUPFAM" id="SSF51905">
    <property type="entry name" value="FAD/NAD(P)-binding domain"/>
    <property type="match status" value="1"/>
</dbReference>
<evidence type="ECO:0000256" key="2">
    <source>
        <dbReference type="ARBA" id="ARBA00009967"/>
    </source>
</evidence>
<evidence type="ECO:0000256" key="3">
    <source>
        <dbReference type="ARBA" id="ARBA00022630"/>
    </source>
</evidence>
<dbReference type="OrthoDB" id="437369at2759"/>
<dbReference type="Gene3D" id="3.50.50.60">
    <property type="entry name" value="FAD/NAD(P)-binding domain"/>
    <property type="match status" value="1"/>
</dbReference>
<dbReference type="PIRSF" id="PIRSF036292">
    <property type="entry name" value="Prenylcysteine_oxidase"/>
    <property type="match status" value="1"/>
</dbReference>
<organism evidence="10 11">
    <name type="scientific">Microdochium bolleyi</name>
    <dbReference type="NCBI Taxonomy" id="196109"/>
    <lineage>
        <taxon>Eukaryota</taxon>
        <taxon>Fungi</taxon>
        <taxon>Dikarya</taxon>
        <taxon>Ascomycota</taxon>
        <taxon>Pezizomycotina</taxon>
        <taxon>Sordariomycetes</taxon>
        <taxon>Xylariomycetidae</taxon>
        <taxon>Xylariales</taxon>
        <taxon>Microdochiaceae</taxon>
        <taxon>Microdochium</taxon>
    </lineage>
</organism>
<evidence type="ECO:0000256" key="7">
    <source>
        <dbReference type="ARBA" id="ARBA00023180"/>
    </source>
</evidence>
<evidence type="ECO:0000256" key="6">
    <source>
        <dbReference type="ARBA" id="ARBA00023002"/>
    </source>
</evidence>
<keyword evidence="5" id="KW-0274">FAD</keyword>
<dbReference type="Pfam" id="PF07156">
    <property type="entry name" value="Prenylcys_lyase"/>
    <property type="match status" value="1"/>
</dbReference>
<evidence type="ECO:0000256" key="5">
    <source>
        <dbReference type="ARBA" id="ARBA00022827"/>
    </source>
</evidence>
<protein>
    <submittedName>
        <fullName evidence="10">Prenylcysteine oxidase</fullName>
    </submittedName>
</protein>
<sequence length="596" mass="64484">MHFEWVKQAAGFLSPVFANQIAETEIADAGVNAVKQVAIIGAGAAGASTAYHLHKFAAEEGIELNVTIFEKTSHIGGRSLTVNAFDDPLQPVELGASIFVEVNHILWNATDTFNLTRVDPGADEPGTLAVWDGYHFVYEQDSNSWGWWNLAKLFWKYGTAPYYTDKLVTEVVNTFLQLYERPHFPFRSLSARAFELGLTKITGLTAEQFLTENKLNGAFARDIVQASTRVNYASNLAHIHGLGAMVSMAPKGAVSVAGGNWQMFARMVEKSQAHVQLDTRVTSITEVKSKNPAAPASRFSISTSKESGSKDDVQRHPTAFDNVVVAAPYQFSGIKTEGDLFQQPIDEIPYVKLHVTLFASPFQFSPEFFGLPAGTKTPTAVLTTLAEGEEPKPGADGAGRPGFFSVSLVKIVTNPKTENKEFVYKIFSPATVTPEFLTKLLGVKVPETFTGSAATDASVITEDGEATASANAAVEPISWYHPAVFHPYPQKLPRVTFQDPILRDGLYYTSGIESFISTMETSALMGMNVARLIVDDLVSSSVTSIEDDDIVVVEEVAPVAASPAAPSSSTEAVEEVVVEDVVVEAVESVAEVVEEL</sequence>
<dbReference type="GO" id="GO:0001735">
    <property type="term" value="F:prenylcysteine oxidase activity"/>
    <property type="evidence" value="ECO:0007669"/>
    <property type="project" value="InterPro"/>
</dbReference>
<dbReference type="PANTHER" id="PTHR15944:SF0">
    <property type="entry name" value="PRENYLCYSTEINE LYASE DOMAIN-CONTAINING PROTEIN"/>
    <property type="match status" value="1"/>
</dbReference>
<reference evidence="11" key="1">
    <citation type="submission" date="2016-02" db="EMBL/GenBank/DDBJ databases">
        <title>Draft genome sequence of Microdochium bolleyi, a fungal endophyte of beachgrass.</title>
        <authorList>
            <consortium name="DOE Joint Genome Institute"/>
            <person name="David A.S."/>
            <person name="May G."/>
            <person name="Haridas S."/>
            <person name="Lim J."/>
            <person name="Wang M."/>
            <person name="Labutti K."/>
            <person name="Lipzen A."/>
            <person name="Barry K."/>
            <person name="Grigoriev I.V."/>
        </authorList>
    </citation>
    <scope>NUCLEOTIDE SEQUENCE [LARGE SCALE GENOMIC DNA]</scope>
    <source>
        <strain evidence="11">J235TASD1</strain>
    </source>
</reference>
<dbReference type="InterPro" id="IPR036188">
    <property type="entry name" value="FAD/NAD-bd_sf"/>
</dbReference>
<dbReference type="AlphaFoldDB" id="A0A136IYU9"/>
<evidence type="ECO:0000259" key="9">
    <source>
        <dbReference type="Pfam" id="PF07156"/>
    </source>
</evidence>
<dbReference type="InterPro" id="IPR017046">
    <property type="entry name" value="Prenylcysteine_Oxase1"/>
</dbReference>
<dbReference type="STRING" id="196109.A0A136IYU9"/>
<evidence type="ECO:0000313" key="11">
    <source>
        <dbReference type="Proteomes" id="UP000070501"/>
    </source>
</evidence>